<proteinExistence type="predicted"/>
<accession>A0AAU7C5Y4</accession>
<dbReference type="AlphaFoldDB" id="A0AAU7C5Y4"/>
<name>A0AAU7C5Y4_9LACO</name>
<evidence type="ECO:0000313" key="1">
    <source>
        <dbReference type="EMBL" id="XBG96536.1"/>
    </source>
</evidence>
<dbReference type="KEGG" id="lalo:ABC765_05535"/>
<protein>
    <submittedName>
        <fullName evidence="1">Uncharacterized protein</fullName>
    </submittedName>
</protein>
<sequence>MNERDKEIVFWPATYDLDDDVPAIDIGFKWIHNAMYVDEIELPKETKSTIMLERNSNDEIGKIQVVDPENFLAAKCTDNIEVNGYNVKQLVREALDYFQKADNPYEDVYL</sequence>
<dbReference type="EMBL" id="CP154878">
    <property type="protein sequence ID" value="XBG96536.1"/>
    <property type="molecule type" value="Genomic_DNA"/>
</dbReference>
<reference evidence="1" key="1">
    <citation type="submission" date="2024-04" db="EMBL/GenBank/DDBJ databases">
        <title>Limosilactobacillus allomucosae sp. nov., a novel species isolated from wild boar faecal samples as a potential probiotics for domestic pigs.</title>
        <authorList>
            <person name="Chen B."/>
        </authorList>
    </citation>
    <scope>NUCLEOTIDE SEQUENCE</scope>
    <source>
        <strain evidence="1">WILCCON 0051</strain>
    </source>
</reference>
<organism evidence="1">
    <name type="scientific">Limosilactobacillus allomucosae</name>
    <dbReference type="NCBI Taxonomy" id="3142938"/>
    <lineage>
        <taxon>Bacteria</taxon>
        <taxon>Bacillati</taxon>
        <taxon>Bacillota</taxon>
        <taxon>Bacilli</taxon>
        <taxon>Lactobacillales</taxon>
        <taxon>Lactobacillaceae</taxon>
        <taxon>Limosilactobacillus</taxon>
    </lineage>
</organism>
<gene>
    <name evidence="1" type="ORF">ABC765_05535</name>
</gene>
<dbReference type="RefSeq" id="WP_347980894.1">
    <property type="nucleotide sequence ID" value="NZ_CP154878.1"/>
</dbReference>